<evidence type="ECO:0000313" key="1">
    <source>
        <dbReference type="EMBL" id="AAO88000.1"/>
    </source>
</evidence>
<protein>
    <submittedName>
        <fullName evidence="1">Polyprotein</fullName>
    </submittedName>
</protein>
<name>Q80I12_9HEPC</name>
<accession>Q80I12</accession>
<feature type="non-terminal residue" evidence="1">
    <location>
        <position position="47"/>
    </location>
</feature>
<organism evidence="1">
    <name type="scientific">Hepacivirus hominis</name>
    <dbReference type="NCBI Taxonomy" id="3052230"/>
    <lineage>
        <taxon>Viruses</taxon>
        <taxon>Riboviria</taxon>
        <taxon>Orthornavirae</taxon>
        <taxon>Kitrinoviricota</taxon>
        <taxon>Flasuviricetes</taxon>
        <taxon>Amarillovirales</taxon>
        <taxon>Flaviviridae</taxon>
        <taxon>Hepacivirus</taxon>
    </lineage>
</organism>
<proteinExistence type="predicted"/>
<reference evidence="1" key="1">
    <citation type="journal article" date="2004" name="J. Infect. Dis.">
        <title>Complexity and diversity of hepatitis C virus RNA in african americans and whites: analysis of the envelope-coding domain.</title>
        <authorList>
            <person name="Keenan E.D."/>
            <person name="Rouster S.D."/>
            <person name="Shire N.J."/>
            <person name="Horn P.S."/>
            <person name="Sherman K.E."/>
        </authorList>
    </citation>
    <scope>NUCLEOTIDE SEQUENCE</scope>
</reference>
<sequence>KVLIVMLLFAGVDGRQGTYTTGGAAAFSTRSFASFFNLGPSQKIQLV</sequence>
<feature type="non-terminal residue" evidence="1">
    <location>
        <position position="1"/>
    </location>
</feature>
<dbReference type="euHCVdb" id="AY194792"/>
<dbReference type="EMBL" id="AY194792">
    <property type="protein sequence ID" value="AAO88000.1"/>
    <property type="molecule type" value="Genomic_RNA"/>
</dbReference>